<dbReference type="EMBL" id="CAXAMM010020358">
    <property type="protein sequence ID" value="CAK9047788.1"/>
    <property type="molecule type" value="Genomic_DNA"/>
</dbReference>
<accession>A0ABP0M8H8</accession>
<evidence type="ECO:0000256" key="1">
    <source>
        <dbReference type="SAM" id="MobiDB-lite"/>
    </source>
</evidence>
<feature type="region of interest" description="Disordered" evidence="1">
    <location>
        <begin position="739"/>
        <end position="776"/>
    </location>
</feature>
<gene>
    <name evidence="2" type="ORF">SCF082_LOCUS26719</name>
    <name evidence="3" type="ORF">SCF082_LOCUS26725</name>
</gene>
<dbReference type="EMBL" id="CAXAMM010020347">
    <property type="protein sequence ID" value="CAK9047777.1"/>
    <property type="molecule type" value="Genomic_DNA"/>
</dbReference>
<feature type="region of interest" description="Disordered" evidence="1">
    <location>
        <begin position="438"/>
        <end position="464"/>
    </location>
</feature>
<organism evidence="3 4">
    <name type="scientific">Durusdinium trenchii</name>
    <dbReference type="NCBI Taxonomy" id="1381693"/>
    <lineage>
        <taxon>Eukaryota</taxon>
        <taxon>Sar</taxon>
        <taxon>Alveolata</taxon>
        <taxon>Dinophyceae</taxon>
        <taxon>Suessiales</taxon>
        <taxon>Symbiodiniaceae</taxon>
        <taxon>Durusdinium</taxon>
    </lineage>
</organism>
<evidence type="ECO:0000313" key="4">
    <source>
        <dbReference type="Proteomes" id="UP001642464"/>
    </source>
</evidence>
<feature type="region of interest" description="Disordered" evidence="1">
    <location>
        <begin position="476"/>
        <end position="502"/>
    </location>
</feature>
<evidence type="ECO:0000313" key="2">
    <source>
        <dbReference type="EMBL" id="CAK9047777.1"/>
    </source>
</evidence>
<reference evidence="3 4" key="1">
    <citation type="submission" date="2024-02" db="EMBL/GenBank/DDBJ databases">
        <authorList>
            <person name="Chen Y."/>
            <person name="Shah S."/>
            <person name="Dougan E. K."/>
            <person name="Thang M."/>
            <person name="Chan C."/>
        </authorList>
    </citation>
    <scope>NUCLEOTIDE SEQUENCE [LARGE SCALE GENOMIC DNA]</scope>
</reference>
<sequence>MPTVKLGEVLRQLCAADKFLGNVKSLPSFASIEETQFQKLSSMLQAATFHEEQCTKAAEHVHGLRHFSPKKVNMLLASVAAACGQSGSKEKASKGMCGPSCEAQDYSSLYRFLPDSVWKRLEGQLAHRLHVLCAFAAKLGLFCPTEKTVGVFTVILFWKEWRQRSEVNTLDKYKTYNSCRGQIRSVLKEYNCVATKDLRLQQLPPVFSELSSTHMKLYEHETPAAPSPELEEAIRTMKLRSSATGVSSNPGKQDFMNWLNNLRDPSGSSSSQMSGQELLPIEDGKMDSQSIGSGADPIPLLDMGASLPAPLDESASIALCKLKQEEKESVKVKKSVAKTLLELKNACADSQKKGKGPSQKRKRTPPVDKQTTKSKKAKVKTEIASQTKNKSGPKKSKPNVEKKPKLKMDRKNVASRAYHRKLTEMLKTMDREEAKIHAREAHQKALEEWDKANANKDGVPDNQQGLDETQVYETLPQPESQQEQIQEIHDSEPEPKKNESQAVVAVVEASPRPVATPAASAQGPGVEGMSWEELQKARSTTEYCGRCKMPVEAGPTRRSAGKSHCKMQCKSCHNVATMLYKRWDMKKLGFKDLSDKDQQDFFLTVKKLTANGEGMTCGKIRNVLSKKMFEVQKFTTETAVKGQFLPLSVWETKGFDTAAIEAKAECRPSDLFGTVYRVPILELNYSHIEQSVRETILAAERKVAPNKRKGGKKADDVEVDDELQDADWMSISSDEGHSKVITIRESKASSSRTKKSKKEKPELSPEELKQRRSDNAQVAKTCKKLVEKLEPLLKTCQKAAKSNMADESFKSQVNGAKTVLKDAKMVQEKYKSKTLEALEFLHEEEHTNDLMASLKRNLKCIDTMKSLMDGGMDSEEIEKLAAVAKTRMTRMQNAESVD</sequence>
<name>A0ABP0M8H8_9DINO</name>
<feature type="compositionally biased region" description="Basic and acidic residues" evidence="1">
    <location>
        <begin position="759"/>
        <end position="774"/>
    </location>
</feature>
<keyword evidence="4" id="KW-1185">Reference proteome</keyword>
<proteinExistence type="predicted"/>
<feature type="compositionally biased region" description="Basic and acidic residues" evidence="1">
    <location>
        <begin position="398"/>
        <end position="412"/>
    </location>
</feature>
<protein>
    <submittedName>
        <fullName evidence="3">Uncharacterized protein</fullName>
    </submittedName>
</protein>
<dbReference type="Proteomes" id="UP001642464">
    <property type="component" value="Unassembled WGS sequence"/>
</dbReference>
<feature type="compositionally biased region" description="Low complexity" evidence="1">
    <location>
        <begin position="476"/>
        <end position="485"/>
    </location>
</feature>
<feature type="compositionally biased region" description="Basic residues" evidence="1">
    <location>
        <begin position="353"/>
        <end position="364"/>
    </location>
</feature>
<feature type="compositionally biased region" description="Basic and acidic residues" evidence="1">
    <location>
        <begin position="486"/>
        <end position="499"/>
    </location>
</feature>
<evidence type="ECO:0000313" key="3">
    <source>
        <dbReference type="EMBL" id="CAK9047788.1"/>
    </source>
</evidence>
<feature type="region of interest" description="Disordered" evidence="1">
    <location>
        <begin position="348"/>
        <end position="419"/>
    </location>
</feature>
<comment type="caution">
    <text evidence="3">The sequence shown here is derived from an EMBL/GenBank/DDBJ whole genome shotgun (WGS) entry which is preliminary data.</text>
</comment>
<feature type="compositionally biased region" description="Basic and acidic residues" evidence="1">
    <location>
        <begin position="438"/>
        <end position="454"/>
    </location>
</feature>